<protein>
    <submittedName>
        <fullName evidence="2">Septum formation initiator family protein</fullName>
    </submittedName>
</protein>
<evidence type="ECO:0000313" key="2">
    <source>
        <dbReference type="EMBL" id="QNL44122.1"/>
    </source>
</evidence>
<name>A0A7G9B3J1_9FIRM</name>
<reference evidence="2 3" key="1">
    <citation type="submission" date="2020-08" db="EMBL/GenBank/DDBJ databases">
        <authorList>
            <person name="Liu C."/>
            <person name="Sun Q."/>
        </authorList>
    </citation>
    <scope>NUCLEOTIDE SEQUENCE [LARGE SCALE GENOMIC DNA]</scope>
    <source>
        <strain evidence="2 3">NSJ-62</strain>
    </source>
</reference>
<keyword evidence="3" id="KW-1185">Reference proteome</keyword>
<proteinExistence type="predicted"/>
<accession>A0A7G9B3J1</accession>
<organism evidence="2 3">
    <name type="scientific">Oscillibacter hominis</name>
    <dbReference type="NCBI Taxonomy" id="2763056"/>
    <lineage>
        <taxon>Bacteria</taxon>
        <taxon>Bacillati</taxon>
        <taxon>Bacillota</taxon>
        <taxon>Clostridia</taxon>
        <taxon>Eubacteriales</taxon>
        <taxon>Oscillospiraceae</taxon>
        <taxon>Oscillibacter</taxon>
    </lineage>
</organism>
<dbReference type="Pfam" id="PF04977">
    <property type="entry name" value="DivIC"/>
    <property type="match status" value="1"/>
</dbReference>
<feature type="coiled-coil region" evidence="1">
    <location>
        <begin position="10"/>
        <end position="44"/>
    </location>
</feature>
<gene>
    <name evidence="2" type="ORF">H8790_11875</name>
</gene>
<dbReference type="Proteomes" id="UP000515960">
    <property type="component" value="Chromosome"/>
</dbReference>
<dbReference type="AlphaFoldDB" id="A0A7G9B3J1"/>
<evidence type="ECO:0000256" key="1">
    <source>
        <dbReference type="SAM" id="Coils"/>
    </source>
</evidence>
<dbReference type="KEGG" id="ohi:H8790_11875"/>
<dbReference type="InterPro" id="IPR007060">
    <property type="entry name" value="FtsL/DivIC"/>
</dbReference>
<dbReference type="EMBL" id="CP060490">
    <property type="protein sequence ID" value="QNL44122.1"/>
    <property type="molecule type" value="Genomic_DNA"/>
</dbReference>
<evidence type="ECO:0000313" key="3">
    <source>
        <dbReference type="Proteomes" id="UP000515960"/>
    </source>
</evidence>
<sequence>MLLLAVGFQLYRLQGQITEAETNRAQLAAQVAAKQQENAALAKDIENGNDPETLEEIARNELGMVNPGEKVFYDVSN</sequence>
<keyword evidence="1" id="KW-0175">Coiled coil</keyword>